<dbReference type="EMBL" id="JABEMB010000009">
    <property type="protein sequence ID" value="NNH03810.1"/>
    <property type="molecule type" value="Genomic_DNA"/>
</dbReference>
<feature type="region of interest" description="Disordered" evidence="1">
    <location>
        <begin position="794"/>
        <end position="820"/>
    </location>
</feature>
<proteinExistence type="predicted"/>
<keyword evidence="4" id="KW-1185">Reference proteome</keyword>
<dbReference type="RefSeq" id="WP_167038060.1">
    <property type="nucleotide sequence ID" value="NZ_BAAANA010000001.1"/>
</dbReference>
<dbReference type="SUPFAM" id="SSF52540">
    <property type="entry name" value="P-loop containing nucleoside triphosphate hydrolases"/>
    <property type="match status" value="1"/>
</dbReference>
<reference evidence="3 4" key="1">
    <citation type="submission" date="2020-05" db="EMBL/GenBank/DDBJ databases">
        <title>MicrobeNet Type strains.</title>
        <authorList>
            <person name="Nicholson A.C."/>
        </authorList>
    </citation>
    <scope>NUCLEOTIDE SEQUENCE [LARGE SCALE GENOMIC DNA]</scope>
    <source>
        <strain evidence="3 4">JCM 14282</strain>
    </source>
</reference>
<evidence type="ECO:0000256" key="1">
    <source>
        <dbReference type="SAM" id="MobiDB-lite"/>
    </source>
</evidence>
<dbReference type="InterPro" id="IPR027417">
    <property type="entry name" value="P-loop_NTPase"/>
</dbReference>
<dbReference type="InterPro" id="IPR041664">
    <property type="entry name" value="AAA_16"/>
</dbReference>
<sequence>MSEPETVTLADRGRWFAALSGPFDPVALLEALGDLSPAEAMDVTVDLSSVCDTSDPVGWLMRGTVRRDELDVLAESGRLATALEWRRAHERSAPTDDLLAALTGTAPFTEEGISAALQPPLDHEVLTRMSVALDRAGVHAPASASREAVRSAVARADAGARANAMLSRGFFGREDELSRAEAWLGRPRSRRPVTALFVNGLPGIGKSTFIDEVARRAAEQAPPWIIVRLDFDRGGLDIQDRVGLTMEITRQITRELGEDAAALRTARLLAAGAGPATNPSVKGGDARAHIPDELARVLGDSLASSGRRVLLILDTVEVLRGRGETHPLRLFETLDELCDRGLSPLAVIAAGRGEPFDIIPERTAERVELGGLDDDSADGLLGGFDIEPAVYPRIRGVSDGIPLVLRLGALAVRESGPDVLDGITGRRELASAYLYRFLLSRIDNDTLRSLAQPGLIVRRINADLIAEVLAPQVGMKGMPATDAVAAFAALTTQHWLVEPDAVPGWVRHRSDIRKTLLENIYDAGRPSETAHLNRAAARWFADRTEPFAPFEAAYHHLQAMRSGGQPPSLSREILYQFDDDTLAELPDVARDVVRIARGDRSSLFREQAPVAAIDHESAARELESILERADIREAEYVYQRSFGQSPPDPASAAADIARSFLWRAGRWAEALDGFDPRRYFSGRFRDSPPTTTLAQFEMWAESGFGELARAFIARPELAEMAIDLRRRGLTGTLGNGALGFALLAVDAPRERDSWSMSDPVDAAVSVWSATNAWESGAPSPMVLDALAMQAGRFSTQVSTGPASAQRQEPQPTPRLPDLSTPAGAARVLASATPYSSVIQARLGLTSDSAIRDHLARTDQALSAAGGLPPTGAGDWRLAAATSAEGSVENLAALGLLSEWMGAAAFALRAPDLRAIARSAERWRRTCAGDWAYPIVPGLPTWTRRPDASVADRIAQLGSREDCLAEVRIWSGAASDDEASEIVRKVRGRYPAADLKTRGEAPAEAAAALLDHDVAAAFVPAIAVLSAIEGKVRP</sequence>
<evidence type="ECO:0000259" key="2">
    <source>
        <dbReference type="Pfam" id="PF13191"/>
    </source>
</evidence>
<name>A0A7Y2LZN1_9MICO</name>
<dbReference type="Proteomes" id="UP000543598">
    <property type="component" value="Unassembled WGS sequence"/>
</dbReference>
<dbReference type="Gene3D" id="3.40.50.300">
    <property type="entry name" value="P-loop containing nucleotide triphosphate hydrolases"/>
    <property type="match status" value="1"/>
</dbReference>
<feature type="compositionally biased region" description="Polar residues" evidence="1">
    <location>
        <begin position="794"/>
        <end position="809"/>
    </location>
</feature>
<comment type="caution">
    <text evidence="3">The sequence shown here is derived from an EMBL/GenBank/DDBJ whole genome shotgun (WGS) entry which is preliminary data.</text>
</comment>
<evidence type="ECO:0000313" key="3">
    <source>
        <dbReference type="EMBL" id="NNH03810.1"/>
    </source>
</evidence>
<accession>A0A7Y2LZN1</accession>
<dbReference type="AlphaFoldDB" id="A0A7Y2LZN1"/>
<organism evidence="3 4">
    <name type="scientific">Microbacterium ulmi</name>
    <dbReference type="NCBI Taxonomy" id="179095"/>
    <lineage>
        <taxon>Bacteria</taxon>
        <taxon>Bacillati</taxon>
        <taxon>Actinomycetota</taxon>
        <taxon>Actinomycetes</taxon>
        <taxon>Micrococcales</taxon>
        <taxon>Microbacteriaceae</taxon>
        <taxon>Microbacterium</taxon>
    </lineage>
</organism>
<protein>
    <submittedName>
        <fullName evidence="3">AAA family ATPase</fullName>
    </submittedName>
</protein>
<feature type="domain" description="Orc1-like AAA ATPase" evidence="2">
    <location>
        <begin position="170"/>
        <end position="325"/>
    </location>
</feature>
<dbReference type="Pfam" id="PF13191">
    <property type="entry name" value="AAA_16"/>
    <property type="match status" value="1"/>
</dbReference>
<gene>
    <name evidence="3" type="ORF">HLA99_08120</name>
</gene>
<evidence type="ECO:0000313" key="4">
    <source>
        <dbReference type="Proteomes" id="UP000543598"/>
    </source>
</evidence>